<keyword evidence="3" id="KW-0472">Membrane</keyword>
<evidence type="ECO:0000313" key="5">
    <source>
        <dbReference type="EMBL" id="OQE11150.1"/>
    </source>
</evidence>
<dbReference type="Gene3D" id="3.90.70.10">
    <property type="entry name" value="Cysteine proteinases"/>
    <property type="match status" value="1"/>
</dbReference>
<feature type="region of interest" description="Disordered" evidence="2">
    <location>
        <begin position="190"/>
        <end position="211"/>
    </location>
</feature>
<feature type="region of interest" description="Disordered" evidence="2">
    <location>
        <begin position="449"/>
        <end position="577"/>
    </location>
</feature>
<accession>A0A1V6SBI7</accession>
<dbReference type="PANTHER" id="PTHR24006">
    <property type="entry name" value="UBIQUITIN CARBOXYL-TERMINAL HYDROLASE"/>
    <property type="match status" value="1"/>
</dbReference>
<dbReference type="Proteomes" id="UP000191518">
    <property type="component" value="Unassembled WGS sequence"/>
</dbReference>
<evidence type="ECO:0000259" key="4">
    <source>
        <dbReference type="PROSITE" id="PS50235"/>
    </source>
</evidence>
<dbReference type="GO" id="GO:0005829">
    <property type="term" value="C:cytosol"/>
    <property type="evidence" value="ECO:0007669"/>
    <property type="project" value="TreeGrafter"/>
</dbReference>
<dbReference type="GO" id="GO:0004843">
    <property type="term" value="F:cysteine-type deubiquitinase activity"/>
    <property type="evidence" value="ECO:0007669"/>
    <property type="project" value="UniProtKB-UniRule"/>
</dbReference>
<feature type="compositionally biased region" description="Polar residues" evidence="2">
    <location>
        <begin position="551"/>
        <end position="570"/>
    </location>
</feature>
<keyword evidence="1" id="KW-0378">Hydrolase</keyword>
<dbReference type="AlphaFoldDB" id="A0A1V6SBI7"/>
<comment type="similarity">
    <text evidence="1">Belongs to the peptidase C19 family.</text>
</comment>
<dbReference type="EC" id="3.4.19.12" evidence="1"/>
<feature type="compositionally biased region" description="Polar residues" evidence="2">
    <location>
        <begin position="501"/>
        <end position="525"/>
    </location>
</feature>
<protein>
    <recommendedName>
        <fullName evidence="1">Ubiquitin carboxyl-terminal hydrolase</fullName>
        <ecNumber evidence="1">3.4.19.12</ecNumber>
    </recommendedName>
</protein>
<dbReference type="EMBL" id="MDYP01000003">
    <property type="protein sequence ID" value="OQE11150.1"/>
    <property type="molecule type" value="Genomic_DNA"/>
</dbReference>
<dbReference type="GO" id="GO:0006508">
    <property type="term" value="P:proteolysis"/>
    <property type="evidence" value="ECO:0007669"/>
    <property type="project" value="UniProtKB-KW"/>
</dbReference>
<name>A0A1V6SBI7_9EURO</name>
<feature type="compositionally biased region" description="Low complexity" evidence="2">
    <location>
        <begin position="526"/>
        <end position="542"/>
    </location>
</feature>
<keyword evidence="1" id="KW-0788">Thiol protease</keyword>
<dbReference type="CDD" id="cd02662">
    <property type="entry name" value="Peptidase_C19F"/>
    <property type="match status" value="1"/>
</dbReference>
<feature type="compositionally biased region" description="Low complexity" evidence="2">
    <location>
        <begin position="481"/>
        <end position="500"/>
    </location>
</feature>
<dbReference type="STRING" id="29845.A0A1V6SBI7"/>
<keyword evidence="6" id="KW-1185">Reference proteome</keyword>
<keyword evidence="3" id="KW-0812">Transmembrane</keyword>
<gene>
    <name evidence="5" type="ORF">PENVUL_c003G02624</name>
</gene>
<dbReference type="SUPFAM" id="SSF54001">
    <property type="entry name" value="Cysteine proteinases"/>
    <property type="match status" value="1"/>
</dbReference>
<feature type="compositionally biased region" description="Polar residues" evidence="2">
    <location>
        <begin position="449"/>
        <end position="463"/>
    </location>
</feature>
<keyword evidence="1" id="KW-0645">Protease</keyword>
<organism evidence="5 6">
    <name type="scientific">Penicillium vulpinum</name>
    <dbReference type="NCBI Taxonomy" id="29845"/>
    <lineage>
        <taxon>Eukaryota</taxon>
        <taxon>Fungi</taxon>
        <taxon>Dikarya</taxon>
        <taxon>Ascomycota</taxon>
        <taxon>Pezizomycotina</taxon>
        <taxon>Eurotiomycetes</taxon>
        <taxon>Eurotiomycetidae</taxon>
        <taxon>Eurotiales</taxon>
        <taxon>Aspergillaceae</taxon>
        <taxon>Penicillium</taxon>
    </lineage>
</organism>
<proteinExistence type="inferred from homology"/>
<dbReference type="InterPro" id="IPR050164">
    <property type="entry name" value="Peptidase_C19"/>
</dbReference>
<dbReference type="GO" id="GO:0016579">
    <property type="term" value="P:protein deubiquitination"/>
    <property type="evidence" value="ECO:0007669"/>
    <property type="project" value="InterPro"/>
</dbReference>
<comment type="catalytic activity">
    <reaction evidence="1">
        <text>Thiol-dependent hydrolysis of ester, thioester, amide, peptide and isopeptide bonds formed by the C-terminal Gly of ubiquitin (a 76-residue protein attached to proteins as an intracellular targeting signal).</text>
        <dbReference type="EC" id="3.4.19.12"/>
    </reaction>
</comment>
<evidence type="ECO:0000313" key="6">
    <source>
        <dbReference type="Proteomes" id="UP000191518"/>
    </source>
</evidence>
<dbReference type="OrthoDB" id="2248014at2759"/>
<evidence type="ECO:0000256" key="3">
    <source>
        <dbReference type="SAM" id="Phobius"/>
    </source>
</evidence>
<dbReference type="PROSITE" id="PS00973">
    <property type="entry name" value="USP_2"/>
    <property type="match status" value="1"/>
</dbReference>
<feature type="domain" description="USP" evidence="4">
    <location>
        <begin position="47"/>
        <end position="614"/>
    </location>
</feature>
<keyword evidence="1" id="KW-0833">Ubl conjugation pathway</keyword>
<dbReference type="InterPro" id="IPR038765">
    <property type="entry name" value="Papain-like_cys_pep_sf"/>
</dbReference>
<dbReference type="InterPro" id="IPR028889">
    <property type="entry name" value="USP"/>
</dbReference>
<dbReference type="PROSITE" id="PS00972">
    <property type="entry name" value="USP_1"/>
    <property type="match status" value="1"/>
</dbReference>
<evidence type="ECO:0000256" key="1">
    <source>
        <dbReference type="RuleBase" id="RU366025"/>
    </source>
</evidence>
<feature type="compositionally biased region" description="Polar residues" evidence="2">
    <location>
        <begin position="192"/>
        <end position="209"/>
    </location>
</feature>
<evidence type="ECO:0000256" key="2">
    <source>
        <dbReference type="SAM" id="MobiDB-lite"/>
    </source>
</evidence>
<feature type="transmembrane region" description="Helical" evidence="3">
    <location>
        <begin position="7"/>
        <end position="27"/>
    </location>
</feature>
<dbReference type="InterPro" id="IPR001394">
    <property type="entry name" value="Peptidase_C19_UCH"/>
</dbReference>
<dbReference type="PROSITE" id="PS50235">
    <property type="entry name" value="USP_3"/>
    <property type="match status" value="1"/>
</dbReference>
<dbReference type="GO" id="GO:0005634">
    <property type="term" value="C:nucleus"/>
    <property type="evidence" value="ECO:0007669"/>
    <property type="project" value="TreeGrafter"/>
</dbReference>
<reference evidence="6" key="1">
    <citation type="journal article" date="2017" name="Nat. Microbiol.">
        <title>Global analysis of biosynthetic gene clusters reveals vast potential of secondary metabolite production in Penicillium species.</title>
        <authorList>
            <person name="Nielsen J.C."/>
            <person name="Grijseels S."/>
            <person name="Prigent S."/>
            <person name="Ji B."/>
            <person name="Dainat J."/>
            <person name="Nielsen K.F."/>
            <person name="Frisvad J.C."/>
            <person name="Workman M."/>
            <person name="Nielsen J."/>
        </authorList>
    </citation>
    <scope>NUCLEOTIDE SEQUENCE [LARGE SCALE GENOMIC DNA]</scope>
    <source>
        <strain evidence="6">IBT 29486</strain>
    </source>
</reference>
<dbReference type="PANTHER" id="PTHR24006:SF904">
    <property type="entry name" value="UBIQUITIN CARBOXYL-TERMINAL HYDROLASE 16"/>
    <property type="match status" value="1"/>
</dbReference>
<dbReference type="InterPro" id="IPR018200">
    <property type="entry name" value="USP_CS"/>
</dbReference>
<dbReference type="Pfam" id="PF00443">
    <property type="entry name" value="UCH"/>
    <property type="match status" value="1"/>
</dbReference>
<keyword evidence="3" id="KW-1133">Transmembrane helix</keyword>
<sequence length="622" mass="69447">MQEKPTTVAAYAAGASLAAVALFYVFGPNYTIDGDESNDSNRKKSIVGLSNPANDCFINSVLQALAGLGDLRVYLIHELHRRELDGPEIYHTLPSEDEISPARSDKLRELQQGIITRALKDMLNRLNERPIYKKTISARDFIQALEYAFRTRISRNQQDAQEFLQIVLERLCDEYHAGVRARQRALDAVGATASSTTGEEGRPQESSSEVEVRIDDGSANGLPAIIDTKLKQIDKESGFPFEGKMESQIECQFCHYQYKPNQTAFVNLTLQVPQKSSTTLNSCFDGLLKTEYIEDFRCDRCRLQHAVDVKTTELARARTQGDRDRLSQEISRIREALETDPEAELEGIVFPPPETAPKRRIARHMRITAFPKVIAIHLSRSIFDQSSSSKNAAKVSFPERLPLGSILSQKWYKLLAIVCHKGSHHSGHYESFRRNHIYPPFSTPEVFSSYAQSRSASQNTSAAPSPRIVPRSSPDVNGDGSISRAGSSASLSPASASTSAVQLTPPQQRPTTSGSRRSFQSNTSHSSKLTLSPVSDSSSPTTDQDRWNPSAPRSSRGTPGSSQDIPTGVSSRLRRRRKPNDRWWRISDEKIKECKTSDVLGMQREVYLLFYELEKPDTEGHR</sequence>
<comment type="caution">
    <text evidence="5">The sequence shown here is derived from an EMBL/GenBank/DDBJ whole genome shotgun (WGS) entry which is preliminary data.</text>
</comment>